<dbReference type="EMBL" id="BARV01016823">
    <property type="protein sequence ID" value="GAI31140.1"/>
    <property type="molecule type" value="Genomic_DNA"/>
</dbReference>
<dbReference type="AlphaFoldDB" id="X1NWH4"/>
<protein>
    <submittedName>
        <fullName evidence="2">Uncharacterized protein</fullName>
    </submittedName>
</protein>
<name>X1NWH4_9ZZZZ</name>
<feature type="region of interest" description="Disordered" evidence="1">
    <location>
        <begin position="26"/>
        <end position="49"/>
    </location>
</feature>
<evidence type="ECO:0000313" key="2">
    <source>
        <dbReference type="EMBL" id="GAI31140.1"/>
    </source>
</evidence>
<gene>
    <name evidence="2" type="ORF">S06H3_28784</name>
</gene>
<feature type="compositionally biased region" description="Basic and acidic residues" evidence="1">
    <location>
        <begin position="30"/>
        <end position="49"/>
    </location>
</feature>
<feature type="non-terminal residue" evidence="2">
    <location>
        <position position="1"/>
    </location>
</feature>
<accession>X1NWH4</accession>
<sequence length="154" mass="17881">PEYERRGRYLTNPDFQLAWVFNLGESEDGKDEKPRESKKEDKEEDKKKDENLTRLTLRVGLLDGLSGGGFDLDFWQRFRLTCEVRVRHRSPGSHYEFISPYYARAYLSMKVARFFRVYAGADNFAHTAVLSFGISIEWEDKDIRNVIGIAGSAF</sequence>
<reference evidence="2" key="1">
    <citation type="journal article" date="2014" name="Front. Microbiol.">
        <title>High frequency of phylogenetically diverse reductive dehalogenase-homologous genes in deep subseafloor sedimentary metagenomes.</title>
        <authorList>
            <person name="Kawai M."/>
            <person name="Futagami T."/>
            <person name="Toyoda A."/>
            <person name="Takaki Y."/>
            <person name="Nishi S."/>
            <person name="Hori S."/>
            <person name="Arai W."/>
            <person name="Tsubouchi T."/>
            <person name="Morono Y."/>
            <person name="Uchiyama I."/>
            <person name="Ito T."/>
            <person name="Fujiyama A."/>
            <person name="Inagaki F."/>
            <person name="Takami H."/>
        </authorList>
    </citation>
    <scope>NUCLEOTIDE SEQUENCE</scope>
    <source>
        <strain evidence="2">Expedition CK06-06</strain>
    </source>
</reference>
<comment type="caution">
    <text evidence="2">The sequence shown here is derived from an EMBL/GenBank/DDBJ whole genome shotgun (WGS) entry which is preliminary data.</text>
</comment>
<proteinExistence type="predicted"/>
<organism evidence="2">
    <name type="scientific">marine sediment metagenome</name>
    <dbReference type="NCBI Taxonomy" id="412755"/>
    <lineage>
        <taxon>unclassified sequences</taxon>
        <taxon>metagenomes</taxon>
        <taxon>ecological metagenomes</taxon>
    </lineage>
</organism>
<evidence type="ECO:0000256" key="1">
    <source>
        <dbReference type="SAM" id="MobiDB-lite"/>
    </source>
</evidence>